<dbReference type="EMBL" id="FNAT01000004">
    <property type="protein sequence ID" value="SDE83629.1"/>
    <property type="molecule type" value="Genomic_DNA"/>
</dbReference>
<name>A0A1G7G6H6_9RHOB</name>
<dbReference type="OrthoDB" id="9787654at2"/>
<dbReference type="SUPFAM" id="SSF51556">
    <property type="entry name" value="Metallo-dependent hydrolases"/>
    <property type="match status" value="1"/>
</dbReference>
<dbReference type="RefSeq" id="WP_090112861.1">
    <property type="nucleotide sequence ID" value="NZ_FNAT01000004.1"/>
</dbReference>
<evidence type="ECO:0000313" key="3">
    <source>
        <dbReference type="Proteomes" id="UP000198922"/>
    </source>
</evidence>
<organism evidence="2 3">
    <name type="scientific">Limimaricola pyoseonensis</name>
    <dbReference type="NCBI Taxonomy" id="521013"/>
    <lineage>
        <taxon>Bacteria</taxon>
        <taxon>Pseudomonadati</taxon>
        <taxon>Pseudomonadota</taxon>
        <taxon>Alphaproteobacteria</taxon>
        <taxon>Rhodobacterales</taxon>
        <taxon>Paracoccaceae</taxon>
        <taxon>Limimaricola</taxon>
    </lineage>
</organism>
<dbReference type="Gene3D" id="3.20.20.140">
    <property type="entry name" value="Metal-dependent hydrolases"/>
    <property type="match status" value="1"/>
</dbReference>
<reference evidence="3" key="1">
    <citation type="submission" date="2016-10" db="EMBL/GenBank/DDBJ databases">
        <authorList>
            <person name="Varghese N."/>
            <person name="Submissions S."/>
        </authorList>
    </citation>
    <scope>NUCLEOTIDE SEQUENCE [LARGE SCALE GENOMIC DNA]</scope>
    <source>
        <strain evidence="3">DSM 21424</strain>
    </source>
</reference>
<feature type="domain" description="Amidohydrolase-related" evidence="1">
    <location>
        <begin position="2"/>
        <end position="251"/>
    </location>
</feature>
<dbReference type="GO" id="GO:0016787">
    <property type="term" value="F:hydrolase activity"/>
    <property type="evidence" value="ECO:0007669"/>
    <property type="project" value="UniProtKB-KW"/>
</dbReference>
<accession>A0A1G7G6H6</accession>
<dbReference type="Pfam" id="PF04909">
    <property type="entry name" value="Amidohydro_2"/>
    <property type="match status" value="1"/>
</dbReference>
<evidence type="ECO:0000259" key="1">
    <source>
        <dbReference type="Pfam" id="PF04909"/>
    </source>
</evidence>
<dbReference type="Proteomes" id="UP000198922">
    <property type="component" value="Unassembled WGS sequence"/>
</dbReference>
<keyword evidence="3" id="KW-1185">Reference proteome</keyword>
<dbReference type="InterPro" id="IPR032466">
    <property type="entry name" value="Metal_Hydrolase"/>
</dbReference>
<gene>
    <name evidence="2" type="ORF">SAMN04488567_2743</name>
</gene>
<sequence>MIDAHVHFYTARDLARVAGGLPYALPQPHPLTGYLDRLIDAGRKPRLINNVHLSILPDSENVFAGFDELAALQARDPARYGGIAGIGTILADPAYATAARLAHPQVKGIRMVLHDRAPESVGAGAYSGAAWRELYARLRPDQHLHVYAQDPATTLEVMAQLPEEVPLVIDHLGTCRPERGTDDPAFLKLLATAKARGNTWFKGPGYRTSTDAAVVAAFAGRIIDTLGPGRLVLGASDAPHVGADHDGRPFAESYTPLGALDFAADVAARVARATGIAAETLLSGAAAEMFDPSATRAYQ</sequence>
<dbReference type="InterPro" id="IPR006680">
    <property type="entry name" value="Amidohydro-rel"/>
</dbReference>
<evidence type="ECO:0000313" key="2">
    <source>
        <dbReference type="EMBL" id="SDE83629.1"/>
    </source>
</evidence>
<dbReference type="STRING" id="521013.SAMN04488567_2743"/>
<keyword evidence="2" id="KW-0378">Hydrolase</keyword>
<dbReference type="AlphaFoldDB" id="A0A1G7G6H6"/>
<protein>
    <submittedName>
        <fullName evidence="2">Predicted metal-dependent hydrolase, TIM-barrel fold</fullName>
    </submittedName>
</protein>
<proteinExistence type="predicted"/>